<dbReference type="InterPro" id="IPR033645">
    <property type="entry name" value="VirB9/CagX/TrbG_C"/>
</dbReference>
<dbReference type="InterPro" id="IPR038161">
    <property type="entry name" value="VirB9/CagX/TrbG_C_sf"/>
</dbReference>
<gene>
    <name evidence="4" type="ORF">LUCI_3746</name>
</gene>
<dbReference type="Pfam" id="PF03524">
    <property type="entry name" value="CagX"/>
    <property type="match status" value="1"/>
</dbReference>
<feature type="chain" id="PRO_5019756903" evidence="3">
    <location>
        <begin position="28"/>
        <end position="260"/>
    </location>
</feature>
<sequence>MRQQSLKKLVCSLIVFCSFIILPLAHAEQIQDAASFQDKDIQFVYDQDDIYKVYTTPERLTEVRLQPGETIRAMFGGDTSSWLVEQALTTNDNGPTQYSLFIKPTADNINTNVIISTDRRTYRLMLCSANWYNGIIQWSYPKDEQIARQRALARLEDEITIIPTDITKMNRNYKIKAKKNYLWKPVNVYDYEGKTYIKLGPKTEQSSMPVLFVKEGKNLQLVNYRIRQGYFIVDRICNELELVSGKDVVIIKAVPDEKRR</sequence>
<evidence type="ECO:0000256" key="1">
    <source>
        <dbReference type="ARBA" id="ARBA00006135"/>
    </source>
</evidence>
<keyword evidence="5" id="KW-1185">Reference proteome</keyword>
<feature type="signal peptide" evidence="3">
    <location>
        <begin position="1"/>
        <end position="27"/>
    </location>
</feature>
<comment type="similarity">
    <text evidence="1">Belongs to the TrbG/VirB9 family.</text>
</comment>
<dbReference type="OrthoDB" id="9815808at2"/>
<name>A0A498RAA8_9FIRM</name>
<organism evidence="4 5">
    <name type="scientific">Lucifera butyrica</name>
    <dbReference type="NCBI Taxonomy" id="1351585"/>
    <lineage>
        <taxon>Bacteria</taxon>
        <taxon>Bacillati</taxon>
        <taxon>Bacillota</taxon>
        <taxon>Negativicutes</taxon>
        <taxon>Veillonellales</taxon>
        <taxon>Veillonellaceae</taxon>
        <taxon>Lucifera</taxon>
    </lineage>
</organism>
<dbReference type="RefSeq" id="WP_122629343.1">
    <property type="nucleotide sequence ID" value="NZ_UPPP01000091.1"/>
</dbReference>
<dbReference type="EMBL" id="UPPP01000091">
    <property type="protein sequence ID" value="VBB08474.1"/>
    <property type="molecule type" value="Genomic_DNA"/>
</dbReference>
<protein>
    <submittedName>
        <fullName evidence="4">Conjugal transfer trbg/virb9/cagx</fullName>
    </submittedName>
</protein>
<proteinExistence type="inferred from homology"/>
<evidence type="ECO:0000313" key="5">
    <source>
        <dbReference type="Proteomes" id="UP000277811"/>
    </source>
</evidence>
<accession>A0A498RAA8</accession>
<evidence type="ECO:0000313" key="4">
    <source>
        <dbReference type="EMBL" id="VBB08474.1"/>
    </source>
</evidence>
<evidence type="ECO:0000256" key="3">
    <source>
        <dbReference type="SAM" id="SignalP"/>
    </source>
</evidence>
<keyword evidence="2 3" id="KW-0732">Signal</keyword>
<dbReference type="CDD" id="cd06911">
    <property type="entry name" value="VirB9_CagX_TrbG"/>
    <property type="match status" value="1"/>
</dbReference>
<dbReference type="Proteomes" id="UP000277811">
    <property type="component" value="Unassembled WGS sequence"/>
</dbReference>
<dbReference type="InterPro" id="IPR010258">
    <property type="entry name" value="Conjugal_tfr_TrbG/VirB9/CagX"/>
</dbReference>
<reference evidence="4 5" key="1">
    <citation type="submission" date="2018-06" db="EMBL/GenBank/DDBJ databases">
        <authorList>
            <person name="Strepis N."/>
        </authorList>
    </citation>
    <scope>NUCLEOTIDE SEQUENCE [LARGE SCALE GENOMIC DNA]</scope>
    <source>
        <strain evidence="4">LUCI</strain>
    </source>
</reference>
<dbReference type="AlphaFoldDB" id="A0A498RAA8"/>
<evidence type="ECO:0000256" key="2">
    <source>
        <dbReference type="ARBA" id="ARBA00022729"/>
    </source>
</evidence>
<dbReference type="Gene3D" id="2.60.40.2500">
    <property type="match status" value="1"/>
</dbReference>